<evidence type="ECO:0000313" key="3">
    <source>
        <dbReference type="Proteomes" id="UP001501752"/>
    </source>
</evidence>
<dbReference type="Proteomes" id="UP001501752">
    <property type="component" value="Unassembled WGS sequence"/>
</dbReference>
<evidence type="ECO:0000256" key="1">
    <source>
        <dbReference type="SAM" id="MobiDB-lite"/>
    </source>
</evidence>
<feature type="compositionally biased region" description="Basic and acidic residues" evidence="1">
    <location>
        <begin position="104"/>
        <end position="120"/>
    </location>
</feature>
<reference evidence="3" key="1">
    <citation type="journal article" date="2019" name="Int. J. Syst. Evol. Microbiol.">
        <title>The Global Catalogue of Microorganisms (GCM) 10K type strain sequencing project: providing services to taxonomists for standard genome sequencing and annotation.</title>
        <authorList>
            <consortium name="The Broad Institute Genomics Platform"/>
            <consortium name="The Broad Institute Genome Sequencing Center for Infectious Disease"/>
            <person name="Wu L."/>
            <person name="Ma J."/>
        </authorList>
    </citation>
    <scope>NUCLEOTIDE SEQUENCE [LARGE SCALE GENOMIC DNA]</scope>
    <source>
        <strain evidence="3">JCM 13006</strain>
    </source>
</reference>
<gene>
    <name evidence="2" type="ORF">GCM10023235_13220</name>
</gene>
<feature type="region of interest" description="Disordered" evidence="1">
    <location>
        <begin position="104"/>
        <end position="124"/>
    </location>
</feature>
<sequence>MDTIGPGTAVRITDHSAQPRDLLRALDTPLRQLRDAQQLPVVHLRRGWLHGSHLRVLVRSYPHRPPVLEEFTEQAGRAAAALTAQPPTESDYLRRAEQLGRWENRREDPLPLHPHGHVESGPDEDAARFSAPLLLTRDLMADAYLDSVLDTAALPDEDLLPQLARILALVARSHPQGYPVGTLALRSHVEGVCSATGNHTDLRAIYARRYRQDAERFTEALTRPVDSALLAGWEKALTRIWGTAEAACAHGTLNEDAIHQAVGPMEYPLGRPVRSEFIAAYLENRQAAEQNYRQNAYRLLLNTLYPTLTCFGITPMQRYYLCYGIAEAADELTGATSVERMRARRSQLAAS</sequence>
<dbReference type="RefSeq" id="WP_345695807.1">
    <property type="nucleotide sequence ID" value="NZ_BAABIS010000001.1"/>
</dbReference>
<name>A0ABP9DBX5_9ACTN</name>
<evidence type="ECO:0008006" key="4">
    <source>
        <dbReference type="Google" id="ProtNLM"/>
    </source>
</evidence>
<accession>A0ABP9DBX5</accession>
<proteinExistence type="predicted"/>
<evidence type="ECO:0000313" key="2">
    <source>
        <dbReference type="EMBL" id="GAA4839261.1"/>
    </source>
</evidence>
<organism evidence="2 3">
    <name type="scientific">Kitasatospora terrestris</name>
    <dbReference type="NCBI Taxonomy" id="258051"/>
    <lineage>
        <taxon>Bacteria</taxon>
        <taxon>Bacillati</taxon>
        <taxon>Actinomycetota</taxon>
        <taxon>Actinomycetes</taxon>
        <taxon>Kitasatosporales</taxon>
        <taxon>Streptomycetaceae</taxon>
        <taxon>Kitasatospora</taxon>
    </lineage>
</organism>
<keyword evidence="3" id="KW-1185">Reference proteome</keyword>
<dbReference type="EMBL" id="BAABIS010000001">
    <property type="protein sequence ID" value="GAA4839261.1"/>
    <property type="molecule type" value="Genomic_DNA"/>
</dbReference>
<comment type="caution">
    <text evidence="2">The sequence shown here is derived from an EMBL/GenBank/DDBJ whole genome shotgun (WGS) entry which is preliminary data.</text>
</comment>
<protein>
    <recommendedName>
        <fullName evidence="4">Thiopeptide-type bacteriocin biosynthesis domain-containing protein</fullName>
    </recommendedName>
</protein>